<dbReference type="AlphaFoldDB" id="A0A6G1JN48"/>
<dbReference type="Proteomes" id="UP000799291">
    <property type="component" value="Unassembled WGS sequence"/>
</dbReference>
<proteinExistence type="predicted"/>
<reference evidence="1" key="1">
    <citation type="journal article" date="2020" name="Stud. Mycol.">
        <title>101 Dothideomycetes genomes: a test case for predicting lifestyles and emergence of pathogens.</title>
        <authorList>
            <person name="Haridas S."/>
            <person name="Albert R."/>
            <person name="Binder M."/>
            <person name="Bloem J."/>
            <person name="Labutti K."/>
            <person name="Salamov A."/>
            <person name="Andreopoulos B."/>
            <person name="Baker S."/>
            <person name="Barry K."/>
            <person name="Bills G."/>
            <person name="Bluhm B."/>
            <person name="Cannon C."/>
            <person name="Castanera R."/>
            <person name="Culley D."/>
            <person name="Daum C."/>
            <person name="Ezra D."/>
            <person name="Gonzalez J."/>
            <person name="Henrissat B."/>
            <person name="Kuo A."/>
            <person name="Liang C."/>
            <person name="Lipzen A."/>
            <person name="Lutzoni F."/>
            <person name="Magnuson J."/>
            <person name="Mondo S."/>
            <person name="Nolan M."/>
            <person name="Ohm R."/>
            <person name="Pangilinan J."/>
            <person name="Park H.-J."/>
            <person name="Ramirez L."/>
            <person name="Alfaro M."/>
            <person name="Sun H."/>
            <person name="Tritt A."/>
            <person name="Yoshinaga Y."/>
            <person name="Zwiers L.-H."/>
            <person name="Turgeon B."/>
            <person name="Goodwin S."/>
            <person name="Spatafora J."/>
            <person name="Crous P."/>
            <person name="Grigoriev I."/>
        </authorList>
    </citation>
    <scope>NUCLEOTIDE SEQUENCE</scope>
    <source>
        <strain evidence="1">CBS 122367</strain>
    </source>
</reference>
<gene>
    <name evidence="1" type="ORF">K458DRAFT_2095</name>
</gene>
<dbReference type="EMBL" id="MU005569">
    <property type="protein sequence ID" value="KAF2691545.1"/>
    <property type="molecule type" value="Genomic_DNA"/>
</dbReference>
<sequence>MAYRGPVSKPLQIIDCRSSRGRQARLPDQMLPSSPRFLDDSCRPLFPINLLPQVSTNADVYRDLLRPRTRYPYTSSAEDWEAAFRQLDRWKKFRTWQLDNRWQTVGFSAYLDKKRREFERMAAKSMYATVAPPGIVEVIRTPHYLLSQCDISSRHFQGSSVSYLSSSTRL</sequence>
<organism evidence="1 2">
    <name type="scientific">Lentithecium fluviatile CBS 122367</name>
    <dbReference type="NCBI Taxonomy" id="1168545"/>
    <lineage>
        <taxon>Eukaryota</taxon>
        <taxon>Fungi</taxon>
        <taxon>Dikarya</taxon>
        <taxon>Ascomycota</taxon>
        <taxon>Pezizomycotina</taxon>
        <taxon>Dothideomycetes</taxon>
        <taxon>Pleosporomycetidae</taxon>
        <taxon>Pleosporales</taxon>
        <taxon>Massarineae</taxon>
        <taxon>Lentitheciaceae</taxon>
        <taxon>Lentithecium</taxon>
    </lineage>
</organism>
<protein>
    <submittedName>
        <fullName evidence="1">Uncharacterized protein</fullName>
    </submittedName>
</protein>
<accession>A0A6G1JN48</accession>
<evidence type="ECO:0000313" key="2">
    <source>
        <dbReference type="Proteomes" id="UP000799291"/>
    </source>
</evidence>
<keyword evidence="2" id="KW-1185">Reference proteome</keyword>
<dbReference type="OrthoDB" id="5419928at2759"/>
<name>A0A6G1JN48_9PLEO</name>
<evidence type="ECO:0000313" key="1">
    <source>
        <dbReference type="EMBL" id="KAF2691545.1"/>
    </source>
</evidence>